<keyword evidence="2" id="KW-1185">Reference proteome</keyword>
<gene>
    <name evidence="1" type="ORF">CKF48_11030</name>
</gene>
<reference evidence="1 2" key="1">
    <citation type="submission" date="2017-08" db="EMBL/GenBank/DDBJ databases">
        <title>Complete Genome Sequence of Bacillus kochii Oregon-R-modENCODE STRAIN BDGP4, isolated from Drosophila melanogaster gut.</title>
        <authorList>
            <person name="Wan K.H."/>
            <person name="Yu C."/>
            <person name="Park S."/>
            <person name="Hammonds A.S."/>
            <person name="Booth B.W."/>
            <person name="Celniker S.E."/>
        </authorList>
    </citation>
    <scope>NUCLEOTIDE SEQUENCE [LARGE SCALE GENOMIC DNA]</scope>
    <source>
        <strain evidence="1 2">BDGP4</strain>
    </source>
</reference>
<dbReference type="InterPro" id="IPR025626">
    <property type="entry name" value="YyzF"/>
</dbReference>
<dbReference type="AlphaFoldDB" id="A0A248THX1"/>
<evidence type="ECO:0000313" key="2">
    <source>
        <dbReference type="Proteomes" id="UP000215137"/>
    </source>
</evidence>
<accession>A0A248THX1</accession>
<name>A0A248THX1_9BACI</name>
<evidence type="ECO:0000313" key="1">
    <source>
        <dbReference type="EMBL" id="ASV67793.1"/>
    </source>
</evidence>
<dbReference type="OrthoDB" id="1652387at2"/>
<dbReference type="RefSeq" id="WP_095371362.1">
    <property type="nucleotide sequence ID" value="NZ_CP022983.1"/>
</dbReference>
<organism evidence="1 2">
    <name type="scientific">Cytobacillus kochii</name>
    <dbReference type="NCBI Taxonomy" id="859143"/>
    <lineage>
        <taxon>Bacteria</taxon>
        <taxon>Bacillati</taxon>
        <taxon>Bacillota</taxon>
        <taxon>Bacilli</taxon>
        <taxon>Bacillales</taxon>
        <taxon>Bacillaceae</taxon>
        <taxon>Cytobacillus</taxon>
    </lineage>
</organism>
<dbReference type="Pfam" id="PF14116">
    <property type="entry name" value="YyzF"/>
    <property type="match status" value="1"/>
</dbReference>
<dbReference type="NCBIfam" id="TIGR04129">
    <property type="entry name" value="CxxH_BA5709"/>
    <property type="match status" value="1"/>
</dbReference>
<dbReference type="EMBL" id="CP022983">
    <property type="protein sequence ID" value="ASV67793.1"/>
    <property type="molecule type" value="Genomic_DNA"/>
</dbReference>
<proteinExistence type="predicted"/>
<dbReference type="Proteomes" id="UP000215137">
    <property type="component" value="Chromosome"/>
</dbReference>
<sequence length="53" mass="5965">MIYSCEEHIDIAIDTIVDEHETFPVLTKCAPEENLSTTCEFCANPAIYMVANK</sequence>
<protein>
    <submittedName>
        <fullName evidence="1">CxxH/CxxC protein</fullName>
    </submittedName>
</protein>
<dbReference type="KEGG" id="bko:CKF48_11030"/>